<dbReference type="PROSITE" id="PS00018">
    <property type="entry name" value="EF_HAND_1"/>
    <property type="match status" value="1"/>
</dbReference>
<feature type="chain" id="PRO_5002489826" description="EF-hand domain-containing protein" evidence="1">
    <location>
        <begin position="20"/>
        <end position="208"/>
    </location>
</feature>
<dbReference type="EMBL" id="AQHV01000002">
    <property type="protein sequence ID" value="KKB59526.1"/>
    <property type="molecule type" value="Genomic_DNA"/>
</dbReference>
<dbReference type="InterPro" id="IPR011992">
    <property type="entry name" value="EF-hand-dom_pair"/>
</dbReference>
<feature type="signal peptide" evidence="1">
    <location>
        <begin position="1"/>
        <end position="19"/>
    </location>
</feature>
<evidence type="ECO:0008006" key="4">
    <source>
        <dbReference type="Google" id="ProtNLM"/>
    </source>
</evidence>
<dbReference type="RefSeq" id="WP_007654611.1">
    <property type="nucleotide sequence ID" value="NZ_KQ033912.1"/>
</dbReference>
<keyword evidence="1" id="KW-0732">Signal</keyword>
<evidence type="ECO:0000313" key="2">
    <source>
        <dbReference type="EMBL" id="KKB59526.1"/>
    </source>
</evidence>
<dbReference type="SUPFAM" id="SSF47473">
    <property type="entry name" value="EF-hand"/>
    <property type="match status" value="1"/>
</dbReference>
<accession>A0A0F5JP04</accession>
<dbReference type="PATRIC" id="fig|927665.4.peg.617"/>
<proteinExistence type="predicted"/>
<reference evidence="2 3" key="1">
    <citation type="submission" date="2013-04" db="EMBL/GenBank/DDBJ databases">
        <title>The Genome Sequence of Parabacteroides goldsteinii DSM 19448.</title>
        <authorList>
            <consortium name="The Broad Institute Genomics Platform"/>
            <person name="Earl A."/>
            <person name="Ward D."/>
            <person name="Feldgarden M."/>
            <person name="Gevers D."/>
            <person name="Martens E."/>
            <person name="Sakamoto M."/>
            <person name="Benno Y."/>
            <person name="Song Y."/>
            <person name="Liu C."/>
            <person name="Lee J."/>
            <person name="Bolanos M."/>
            <person name="Vaisanen M.L."/>
            <person name="Finegold S.M."/>
            <person name="Walker B."/>
            <person name="Young S."/>
            <person name="Zeng Q."/>
            <person name="Gargeya S."/>
            <person name="Fitzgerald M."/>
            <person name="Haas B."/>
            <person name="Abouelleil A."/>
            <person name="Allen A.W."/>
            <person name="Alvarado L."/>
            <person name="Arachchi H.M."/>
            <person name="Berlin A.M."/>
            <person name="Chapman S.B."/>
            <person name="Gainer-Dewar J."/>
            <person name="Goldberg J."/>
            <person name="Griggs A."/>
            <person name="Gujja S."/>
            <person name="Hansen M."/>
            <person name="Howarth C."/>
            <person name="Imamovic A."/>
            <person name="Ireland A."/>
            <person name="Larimer J."/>
            <person name="McCowan C."/>
            <person name="Murphy C."/>
            <person name="Pearson M."/>
            <person name="Poon T.W."/>
            <person name="Priest M."/>
            <person name="Roberts A."/>
            <person name="Saif S."/>
            <person name="Shea T."/>
            <person name="Sisk P."/>
            <person name="Sykes S."/>
            <person name="Wortman J."/>
            <person name="Nusbaum C."/>
            <person name="Birren B."/>
        </authorList>
    </citation>
    <scope>NUCLEOTIDE SEQUENCE [LARGE SCALE GENOMIC DNA]</scope>
    <source>
        <strain evidence="2 3">DSM 19448</strain>
    </source>
</reference>
<name>A0A0F5JP04_9BACT</name>
<sequence>MKQLKLIFSLLLLVMVAGCGEEECNGWQKIPFFYGKEQTIEELKEITCFYEMSYYCEVDDTEYMFFCYADDAEEWYSIPGLIADKDGDGEISREEYKDWENYVYHILADLNKDGEVDWDESHQIDNRLRHYAQYVFGINKADYIKLGGKEIRQGEKLVMTIDLTDVRGRIRTVTCDGREVLLANIIWSSHMGVYTTSNLRKAYLKEIH</sequence>
<dbReference type="InterPro" id="IPR018247">
    <property type="entry name" value="EF_Hand_1_Ca_BS"/>
</dbReference>
<dbReference type="Proteomes" id="UP000033047">
    <property type="component" value="Unassembled WGS sequence"/>
</dbReference>
<evidence type="ECO:0000313" key="3">
    <source>
        <dbReference type="Proteomes" id="UP000033047"/>
    </source>
</evidence>
<dbReference type="AlphaFoldDB" id="A0A0F5JP04"/>
<evidence type="ECO:0000256" key="1">
    <source>
        <dbReference type="SAM" id="SignalP"/>
    </source>
</evidence>
<organism evidence="2 3">
    <name type="scientific">Parabacteroides goldsteinii DSM 19448 = WAL 12034</name>
    <dbReference type="NCBI Taxonomy" id="927665"/>
    <lineage>
        <taxon>Bacteria</taxon>
        <taxon>Pseudomonadati</taxon>
        <taxon>Bacteroidota</taxon>
        <taxon>Bacteroidia</taxon>
        <taxon>Bacteroidales</taxon>
        <taxon>Tannerellaceae</taxon>
        <taxon>Parabacteroides</taxon>
    </lineage>
</organism>
<comment type="caution">
    <text evidence="2">The sequence shown here is derived from an EMBL/GenBank/DDBJ whole genome shotgun (WGS) entry which is preliminary data.</text>
</comment>
<gene>
    <name evidence="2" type="ORF">HMPREF1535_00611</name>
</gene>
<dbReference type="HOGENOM" id="CLU_1319898_0_0_10"/>
<dbReference type="PROSITE" id="PS51257">
    <property type="entry name" value="PROKAR_LIPOPROTEIN"/>
    <property type="match status" value="1"/>
</dbReference>
<dbReference type="STRING" id="927665.HMPREF1535_00611"/>
<protein>
    <recommendedName>
        <fullName evidence="4">EF-hand domain-containing protein</fullName>
    </recommendedName>
</protein>